<dbReference type="AlphaFoldDB" id="A0A1N6S0F4"/>
<reference evidence="1 2" key="1">
    <citation type="submission" date="2017-01" db="EMBL/GenBank/DDBJ databases">
        <authorList>
            <person name="Mah S.A."/>
            <person name="Swanson W.J."/>
            <person name="Moy G.W."/>
            <person name="Vacquier V.D."/>
        </authorList>
    </citation>
    <scope>NUCLEOTIDE SEQUENCE [LARGE SCALE GENOMIC DNA]</scope>
    <source>
        <strain evidence="1 2">NIO-1016</strain>
    </source>
</reference>
<evidence type="ECO:0000313" key="2">
    <source>
        <dbReference type="Proteomes" id="UP000186385"/>
    </source>
</evidence>
<organism evidence="1 2">
    <name type="scientific">Domibacillus enclensis</name>
    <dbReference type="NCBI Taxonomy" id="1017273"/>
    <lineage>
        <taxon>Bacteria</taxon>
        <taxon>Bacillati</taxon>
        <taxon>Bacillota</taxon>
        <taxon>Bacilli</taxon>
        <taxon>Bacillales</taxon>
        <taxon>Bacillaceae</taxon>
        <taxon>Domibacillus</taxon>
    </lineage>
</organism>
<dbReference type="Proteomes" id="UP000186385">
    <property type="component" value="Unassembled WGS sequence"/>
</dbReference>
<dbReference type="RefSeq" id="WP_269430713.1">
    <property type="nucleotide sequence ID" value="NZ_FTLX01000002.1"/>
</dbReference>
<dbReference type="EMBL" id="FTLX01000002">
    <property type="protein sequence ID" value="SIQ34527.1"/>
    <property type="molecule type" value="Genomic_DNA"/>
</dbReference>
<proteinExistence type="predicted"/>
<sequence>MPLYTMKEVWTPLRWFGVKFFKELEDGNYYVKVGNNPRKKVR</sequence>
<gene>
    <name evidence="1" type="ORF">SAMN05443094_102274</name>
</gene>
<protein>
    <submittedName>
        <fullName evidence="1">Uncharacterized protein</fullName>
    </submittedName>
</protein>
<accession>A0A1N6S0F4</accession>
<evidence type="ECO:0000313" key="1">
    <source>
        <dbReference type="EMBL" id="SIQ34527.1"/>
    </source>
</evidence>
<name>A0A1N6S0F4_9BACI</name>